<dbReference type="GO" id="GO:0005524">
    <property type="term" value="F:ATP binding"/>
    <property type="evidence" value="ECO:0007669"/>
    <property type="project" value="UniProtKB-UniRule"/>
</dbReference>
<evidence type="ECO:0000256" key="1">
    <source>
        <dbReference type="ARBA" id="ARBA00008874"/>
    </source>
</evidence>
<sequence>MRKREGGRRENRSWRSVVKMIFSVKEEDYKLTKEIGKGASATVYKAIYLPLEKVVAVKCLDLERCNSNLEDIQREAQTMSLIDHPNLISAYCSFVVKHYLWVVMPFMTEGSCSHLMQIAYTEGFEEPIICSILKETLKALVYLHGEGHIHLDVKAGNILLDNSGTVKLGDFGVSAFMFDHGDRQRSRNSFVGTPCWMAPEILNRVNGYDFKADIWSFGITALELAHGHAPFSKEPLMKVLMRTLENAPPGLDYDRDKRFSKSFKHMVTSCLVKDPTKRPTAQKLLKHSFFKGEKHPEITVKKLLAGLVDRIQDDDDSQLSLRRMASIELEALSKNEYDQGISVWNFNVEDLNNHSSLVIHEDQEGHDESIEEDRNLKNWQ</sequence>
<dbReference type="PROSITE" id="PS50011">
    <property type="entry name" value="PROTEIN_KINASE_DOM"/>
    <property type="match status" value="1"/>
</dbReference>
<dbReference type="InterPro" id="IPR011009">
    <property type="entry name" value="Kinase-like_dom_sf"/>
</dbReference>
<dbReference type="PROSITE" id="PS00107">
    <property type="entry name" value="PROTEIN_KINASE_ATP"/>
    <property type="match status" value="1"/>
</dbReference>
<keyword evidence="2" id="KW-0547">Nucleotide-binding</keyword>
<name>A0A0K9Q216_ZOSMR</name>
<dbReference type="CDD" id="cd06610">
    <property type="entry name" value="STKc_OSR1_SPAK"/>
    <property type="match status" value="1"/>
</dbReference>
<feature type="binding site" evidence="2">
    <location>
        <position position="58"/>
    </location>
    <ligand>
        <name>ATP</name>
        <dbReference type="ChEBI" id="CHEBI:30616"/>
    </ligand>
</feature>
<dbReference type="Pfam" id="PF00069">
    <property type="entry name" value="Pkinase"/>
    <property type="match status" value="1"/>
</dbReference>
<dbReference type="FunFam" id="3.30.200.20:FF:000099">
    <property type="entry name" value="Serine/threonine-protein kinase BLUS1"/>
    <property type="match status" value="1"/>
</dbReference>
<dbReference type="OMA" id="HGEGHIH"/>
<dbReference type="PANTHER" id="PTHR48014">
    <property type="entry name" value="SERINE/THREONINE-PROTEIN KINASE FRAY2"/>
    <property type="match status" value="1"/>
</dbReference>
<dbReference type="EMBL" id="LFYR01000182">
    <property type="protein sequence ID" value="KMZ75298.1"/>
    <property type="molecule type" value="Genomic_DNA"/>
</dbReference>
<keyword evidence="4" id="KW-0808">Transferase</keyword>
<dbReference type="InterPro" id="IPR000719">
    <property type="entry name" value="Prot_kinase_dom"/>
</dbReference>
<dbReference type="InterPro" id="IPR047173">
    <property type="entry name" value="STRAD_A/B-like"/>
</dbReference>
<gene>
    <name evidence="4" type="ORF">ZOSMA_116G00220</name>
</gene>
<keyword evidence="4" id="KW-0418">Kinase</keyword>
<comment type="similarity">
    <text evidence="1">Belongs to the protein kinase superfamily. STE Ser/Thr protein kinase family. STE20 subfamily.</text>
</comment>
<accession>A0A0K9Q216</accession>
<dbReference type="FunFam" id="1.10.510.10:FF:000947">
    <property type="entry name" value="serine/threonine-protein kinase OSR1"/>
    <property type="match status" value="1"/>
</dbReference>
<reference evidence="5" key="1">
    <citation type="journal article" date="2016" name="Nature">
        <title>The genome of the seagrass Zostera marina reveals angiosperm adaptation to the sea.</title>
        <authorList>
            <person name="Olsen J.L."/>
            <person name="Rouze P."/>
            <person name="Verhelst B."/>
            <person name="Lin Y.-C."/>
            <person name="Bayer T."/>
            <person name="Collen J."/>
            <person name="Dattolo E."/>
            <person name="De Paoli E."/>
            <person name="Dittami S."/>
            <person name="Maumus F."/>
            <person name="Michel G."/>
            <person name="Kersting A."/>
            <person name="Lauritano C."/>
            <person name="Lohaus R."/>
            <person name="Toepel M."/>
            <person name="Tonon T."/>
            <person name="Vanneste K."/>
            <person name="Amirebrahimi M."/>
            <person name="Brakel J."/>
            <person name="Bostroem C."/>
            <person name="Chovatia M."/>
            <person name="Grimwood J."/>
            <person name="Jenkins J.W."/>
            <person name="Jueterbock A."/>
            <person name="Mraz A."/>
            <person name="Stam W.T."/>
            <person name="Tice H."/>
            <person name="Bornberg-Bauer E."/>
            <person name="Green P.J."/>
            <person name="Pearson G.A."/>
            <person name="Procaccini G."/>
            <person name="Duarte C.M."/>
            <person name="Schmutz J."/>
            <person name="Reusch T.B.H."/>
            <person name="Van de Peer Y."/>
        </authorList>
    </citation>
    <scope>NUCLEOTIDE SEQUENCE [LARGE SCALE GENOMIC DNA]</scope>
    <source>
        <strain evidence="5">cv. Finnish</strain>
    </source>
</reference>
<protein>
    <submittedName>
        <fullName evidence="4">Kinase</fullName>
    </submittedName>
</protein>
<dbReference type="STRING" id="29655.A0A0K9Q216"/>
<dbReference type="PANTHER" id="PTHR48014:SF21">
    <property type="entry name" value="SERINE_THREONINE-PROTEIN KINASE FRAY2"/>
    <property type="match status" value="1"/>
</dbReference>
<evidence type="ECO:0000259" key="3">
    <source>
        <dbReference type="PROSITE" id="PS50011"/>
    </source>
</evidence>
<feature type="domain" description="Protein kinase" evidence="3">
    <location>
        <begin position="29"/>
        <end position="290"/>
    </location>
</feature>
<dbReference type="Gene3D" id="3.30.200.20">
    <property type="entry name" value="Phosphorylase Kinase, domain 1"/>
    <property type="match status" value="1"/>
</dbReference>
<evidence type="ECO:0000313" key="5">
    <source>
        <dbReference type="Proteomes" id="UP000036987"/>
    </source>
</evidence>
<dbReference type="OrthoDB" id="248923at2759"/>
<dbReference type="InterPro" id="IPR017441">
    <property type="entry name" value="Protein_kinase_ATP_BS"/>
</dbReference>
<dbReference type="Gene3D" id="1.10.510.10">
    <property type="entry name" value="Transferase(Phosphotransferase) domain 1"/>
    <property type="match status" value="1"/>
</dbReference>
<dbReference type="Proteomes" id="UP000036987">
    <property type="component" value="Unassembled WGS sequence"/>
</dbReference>
<comment type="caution">
    <text evidence="4">The sequence shown here is derived from an EMBL/GenBank/DDBJ whole genome shotgun (WGS) entry which is preliminary data.</text>
</comment>
<evidence type="ECO:0000313" key="4">
    <source>
        <dbReference type="EMBL" id="KMZ75298.1"/>
    </source>
</evidence>
<organism evidence="4 5">
    <name type="scientific">Zostera marina</name>
    <name type="common">Eelgrass</name>
    <dbReference type="NCBI Taxonomy" id="29655"/>
    <lineage>
        <taxon>Eukaryota</taxon>
        <taxon>Viridiplantae</taxon>
        <taxon>Streptophyta</taxon>
        <taxon>Embryophyta</taxon>
        <taxon>Tracheophyta</taxon>
        <taxon>Spermatophyta</taxon>
        <taxon>Magnoliopsida</taxon>
        <taxon>Liliopsida</taxon>
        <taxon>Zosteraceae</taxon>
        <taxon>Zostera</taxon>
    </lineage>
</organism>
<dbReference type="AlphaFoldDB" id="A0A0K9Q216"/>
<dbReference type="GO" id="GO:0043539">
    <property type="term" value="F:protein serine/threonine kinase activator activity"/>
    <property type="evidence" value="ECO:0007669"/>
    <property type="project" value="InterPro"/>
</dbReference>
<dbReference type="SUPFAM" id="SSF56112">
    <property type="entry name" value="Protein kinase-like (PK-like)"/>
    <property type="match status" value="1"/>
</dbReference>
<keyword evidence="2" id="KW-0067">ATP-binding</keyword>
<dbReference type="GO" id="GO:0004672">
    <property type="term" value="F:protein kinase activity"/>
    <property type="evidence" value="ECO:0007669"/>
    <property type="project" value="InterPro"/>
</dbReference>
<keyword evidence="5" id="KW-1185">Reference proteome</keyword>
<dbReference type="SMART" id="SM00220">
    <property type="entry name" value="S_TKc"/>
    <property type="match status" value="1"/>
</dbReference>
<evidence type="ECO:0000256" key="2">
    <source>
        <dbReference type="PROSITE-ProRule" id="PRU10141"/>
    </source>
</evidence>
<proteinExistence type="inferred from homology"/>